<dbReference type="SMART" id="SM00906">
    <property type="entry name" value="Fungal_trans"/>
    <property type="match status" value="1"/>
</dbReference>
<dbReference type="CDD" id="cd12148">
    <property type="entry name" value="fungal_TF_MHR"/>
    <property type="match status" value="1"/>
</dbReference>
<evidence type="ECO:0000256" key="2">
    <source>
        <dbReference type="ARBA" id="ARBA00023242"/>
    </source>
</evidence>
<reference evidence="6 7" key="1">
    <citation type="journal article" date="2024" name="J. Plant Pathol.">
        <title>Sequence and assembly of the genome of Seiridium unicorne, isolate CBS 538.82, causal agent of cypress canker disease.</title>
        <authorList>
            <person name="Scali E."/>
            <person name="Rocca G.D."/>
            <person name="Danti R."/>
            <person name="Garbelotto M."/>
            <person name="Barberini S."/>
            <person name="Baroncelli R."/>
            <person name="Emiliani G."/>
        </authorList>
    </citation>
    <scope>NUCLEOTIDE SEQUENCE [LARGE SCALE GENOMIC DNA]</scope>
    <source>
        <strain evidence="6 7">BM-138-508</strain>
    </source>
</reference>
<dbReference type="Pfam" id="PF00172">
    <property type="entry name" value="Zn_clus"/>
    <property type="match status" value="1"/>
</dbReference>
<sequence>MLPIQDSDVYVRKFDSHRLRQKVSSFSGRALAADILDRCSLSAFDLARTTFRRNKRKSRAPGQSKAFAFLFAFLFAAILQIQVPDNPVGSTYTMAQDSAEVRSPEPQHVDSAAKENTTKLPTPEEKANSPSGKKRTASESDPNGAPKITKRRAARACVSCRARKVRCDVVEGAPCGNCRWDNVECVVQESRRRKKNVFDPSSAGQSHAHQKAEALKPHIASNPVNISPATELRRQSEVSIATTNGDDATNVVGRQASQPNLLDAALEGHVPHLIYQQSASLRPDPLLLSQLQSGSNGSRYPSIWPNLTASTQNSAAFSEAKTAQFLSSLEEPDASSQLPAFIRPLPAKIAAEDVSYLHVKGALTLPSLPLQNALLRAYVEYVHPYMPLLELHDFLSAINSVDGLCGQISLFLYHAVMFAGTAYVDVKYLKEAGYASRKAARKAYFQKTRLLYDFDYESDRLILVQSLLLMTYWYETPDDQKDTWHWMGVAISLAHTIGLHRNPANTSMSPRKQKLWKRIWWSCFMRDRLIALGMRRPTRIKDEDYDVPMLEEGDFEIGPLADDVQVVNHDCTLVRDVLMQQQLASMCVAKAKLCLCISQMLKAQYSVLVRDSERAENTTNSTMMLHPKKQLDNIETVTECDLSLMAWAEQLPACCQYRALTPMDVKDGYKTIAVQRNLLHMVYYTTISALHRPQFLHASPLHAPTPSRQAQEMSRMKVRDAASQITRMAAEMHQLRLEKFLPTTGVTVILPAMIIHLLEMKNPLPHPRDKAVRGFRQCMKVMEKLRDIYAAADYAVAFLDAALRKAAIDIQASHSAQMGAELEKAGQLFSSSVPTSEKMATPPPENAPYMTQPEADRLGSNSATYVPPSDLAAGNSPPQTDKDGLTPSASGSSDAGAHAPMDLDLDFNDHQQDEFDWNALTGTNIDFDQWLQFPAEVGKKNHIPPTNTGNAVPAIIPEGSDSFMNLLVDSASGSGDVFVS</sequence>
<feature type="transmembrane region" description="Helical" evidence="4">
    <location>
        <begin position="66"/>
        <end position="83"/>
    </location>
</feature>
<feature type="domain" description="Zn(2)-C6 fungal-type" evidence="5">
    <location>
        <begin position="156"/>
        <end position="187"/>
    </location>
</feature>
<gene>
    <name evidence="6" type="ORF">SUNI508_09633</name>
</gene>
<feature type="compositionally biased region" description="Basic and acidic residues" evidence="3">
    <location>
        <begin position="99"/>
        <end position="127"/>
    </location>
</feature>
<evidence type="ECO:0000313" key="6">
    <source>
        <dbReference type="EMBL" id="KAK9416527.1"/>
    </source>
</evidence>
<dbReference type="SUPFAM" id="SSF57701">
    <property type="entry name" value="Zn2/Cys6 DNA-binding domain"/>
    <property type="match status" value="1"/>
</dbReference>
<dbReference type="InterPro" id="IPR001138">
    <property type="entry name" value="Zn2Cys6_DnaBD"/>
</dbReference>
<keyword evidence="2" id="KW-0539">Nucleus</keyword>
<accession>A0ABR2UPI9</accession>
<feature type="region of interest" description="Disordered" evidence="3">
    <location>
        <begin position="831"/>
        <end position="904"/>
    </location>
</feature>
<keyword evidence="1" id="KW-0479">Metal-binding</keyword>
<dbReference type="CDD" id="cd00067">
    <property type="entry name" value="GAL4"/>
    <property type="match status" value="1"/>
</dbReference>
<dbReference type="Gene3D" id="4.10.240.10">
    <property type="entry name" value="Zn(2)-C6 fungal-type DNA-binding domain"/>
    <property type="match status" value="1"/>
</dbReference>
<dbReference type="PANTHER" id="PTHR47425">
    <property type="entry name" value="FARB-RELATED"/>
    <property type="match status" value="1"/>
</dbReference>
<evidence type="ECO:0000256" key="3">
    <source>
        <dbReference type="SAM" id="MobiDB-lite"/>
    </source>
</evidence>
<keyword evidence="7" id="KW-1185">Reference proteome</keyword>
<evidence type="ECO:0000259" key="5">
    <source>
        <dbReference type="PROSITE" id="PS50048"/>
    </source>
</evidence>
<proteinExistence type="predicted"/>
<dbReference type="EMBL" id="JARVKF010000406">
    <property type="protein sequence ID" value="KAK9416527.1"/>
    <property type="molecule type" value="Genomic_DNA"/>
</dbReference>
<keyword evidence="4" id="KW-1133">Transmembrane helix</keyword>
<evidence type="ECO:0000256" key="1">
    <source>
        <dbReference type="ARBA" id="ARBA00022723"/>
    </source>
</evidence>
<keyword evidence="4" id="KW-0472">Membrane</keyword>
<feature type="region of interest" description="Disordered" evidence="3">
    <location>
        <begin position="97"/>
        <end position="152"/>
    </location>
</feature>
<dbReference type="InterPro" id="IPR052761">
    <property type="entry name" value="Fungal_Detox/Toxin_TFs"/>
</dbReference>
<feature type="compositionally biased region" description="Low complexity" evidence="3">
    <location>
        <begin position="888"/>
        <end position="899"/>
    </location>
</feature>
<dbReference type="PANTHER" id="PTHR47425:SF2">
    <property type="entry name" value="FARB-RELATED"/>
    <property type="match status" value="1"/>
</dbReference>
<dbReference type="InterPro" id="IPR036864">
    <property type="entry name" value="Zn2-C6_fun-type_DNA-bd_sf"/>
</dbReference>
<evidence type="ECO:0000313" key="7">
    <source>
        <dbReference type="Proteomes" id="UP001408356"/>
    </source>
</evidence>
<dbReference type="PROSITE" id="PS00463">
    <property type="entry name" value="ZN2_CY6_FUNGAL_1"/>
    <property type="match status" value="1"/>
</dbReference>
<dbReference type="PROSITE" id="PS50048">
    <property type="entry name" value="ZN2_CY6_FUNGAL_2"/>
    <property type="match status" value="1"/>
</dbReference>
<organism evidence="6 7">
    <name type="scientific">Seiridium unicorne</name>
    <dbReference type="NCBI Taxonomy" id="138068"/>
    <lineage>
        <taxon>Eukaryota</taxon>
        <taxon>Fungi</taxon>
        <taxon>Dikarya</taxon>
        <taxon>Ascomycota</taxon>
        <taxon>Pezizomycotina</taxon>
        <taxon>Sordariomycetes</taxon>
        <taxon>Xylariomycetidae</taxon>
        <taxon>Amphisphaeriales</taxon>
        <taxon>Sporocadaceae</taxon>
        <taxon>Seiridium</taxon>
    </lineage>
</organism>
<keyword evidence="4" id="KW-0812">Transmembrane</keyword>
<name>A0ABR2UPI9_9PEZI</name>
<evidence type="ECO:0000256" key="4">
    <source>
        <dbReference type="SAM" id="Phobius"/>
    </source>
</evidence>
<dbReference type="SMART" id="SM00066">
    <property type="entry name" value="GAL4"/>
    <property type="match status" value="1"/>
</dbReference>
<comment type="caution">
    <text evidence="6">The sequence shown here is derived from an EMBL/GenBank/DDBJ whole genome shotgun (WGS) entry which is preliminary data.</text>
</comment>
<dbReference type="InterPro" id="IPR007219">
    <property type="entry name" value="XnlR_reg_dom"/>
</dbReference>
<dbReference type="Proteomes" id="UP001408356">
    <property type="component" value="Unassembled WGS sequence"/>
</dbReference>
<dbReference type="Pfam" id="PF04082">
    <property type="entry name" value="Fungal_trans"/>
    <property type="match status" value="1"/>
</dbReference>
<protein>
    <submittedName>
        <fullName evidence="6">Fungal-specific transcription factor domain-containing protein</fullName>
    </submittedName>
</protein>